<comment type="caution">
    <text evidence="1">The sequence shown here is derived from an EMBL/GenBank/DDBJ whole genome shotgun (WGS) entry which is preliminary data.</text>
</comment>
<name>A0A813QQI7_9BILA</name>
<dbReference type="EMBL" id="CAJNOL010000033">
    <property type="protein sequence ID" value="CAF0770196.1"/>
    <property type="molecule type" value="Genomic_DNA"/>
</dbReference>
<evidence type="ECO:0000313" key="2">
    <source>
        <dbReference type="Proteomes" id="UP000663870"/>
    </source>
</evidence>
<reference evidence="1" key="1">
    <citation type="submission" date="2021-02" db="EMBL/GenBank/DDBJ databases">
        <authorList>
            <person name="Nowell W R."/>
        </authorList>
    </citation>
    <scope>NUCLEOTIDE SEQUENCE</scope>
</reference>
<accession>A0A813QQI7</accession>
<keyword evidence="2" id="KW-1185">Reference proteome</keyword>
<protein>
    <submittedName>
        <fullName evidence="1">Uncharacterized protein</fullName>
    </submittedName>
</protein>
<proteinExistence type="predicted"/>
<gene>
    <name evidence="1" type="ORF">JXQ802_LOCUS2667</name>
</gene>
<dbReference type="Proteomes" id="UP000663870">
    <property type="component" value="Unassembled WGS sequence"/>
</dbReference>
<evidence type="ECO:0000313" key="1">
    <source>
        <dbReference type="EMBL" id="CAF0770196.1"/>
    </source>
</evidence>
<dbReference type="AlphaFoldDB" id="A0A813QQI7"/>
<sequence length="306" mass="34116">MDKVLNKTVNAIARFGERLERRLSNDESDDSDFQPLRSYSMFPSARSDFYRPLDGRNNHKHNVYSSKQRNLSYGHARNYSSDNLAASHGYRSFQNYRQSPMIDSSIDDLDRSPYGIGIGGLPNDGYHSNYGAYSGGYPNPSSNMPHGFYPGNAAYAPNYYIAERRQVELVPAPPPQIIRERVPVPVPVDRPVPQPYPVEVPKFVPVDRPVPVPVPSPVPVDRLVPVPVPVPSPPVCVPVPVPYYVPVGVPVPSPRASPVMFEQSVTHTQRWTTSAPIMMNQQQYYVSSPAIGMNPYVSYGNGSFIR</sequence>
<organism evidence="1 2">
    <name type="scientific">Rotaria sordida</name>
    <dbReference type="NCBI Taxonomy" id="392033"/>
    <lineage>
        <taxon>Eukaryota</taxon>
        <taxon>Metazoa</taxon>
        <taxon>Spiralia</taxon>
        <taxon>Gnathifera</taxon>
        <taxon>Rotifera</taxon>
        <taxon>Eurotatoria</taxon>
        <taxon>Bdelloidea</taxon>
        <taxon>Philodinida</taxon>
        <taxon>Philodinidae</taxon>
        <taxon>Rotaria</taxon>
    </lineage>
</organism>